<feature type="compositionally biased region" description="Polar residues" evidence="1">
    <location>
        <begin position="1"/>
        <end position="19"/>
    </location>
</feature>
<accession>A0A817PQY0</accession>
<organism evidence="2 3">
    <name type="scientific">Rotaria socialis</name>
    <dbReference type="NCBI Taxonomy" id="392032"/>
    <lineage>
        <taxon>Eukaryota</taxon>
        <taxon>Metazoa</taxon>
        <taxon>Spiralia</taxon>
        <taxon>Gnathifera</taxon>
        <taxon>Rotifera</taxon>
        <taxon>Eurotatoria</taxon>
        <taxon>Bdelloidea</taxon>
        <taxon>Philodinida</taxon>
        <taxon>Philodinidae</taxon>
        <taxon>Rotaria</taxon>
    </lineage>
</organism>
<sequence length="173" mass="19836">MEGNQTAENFTGTPTGQFIPNNNQPESPPPPYDQVTQQRSNNQSNRRNENGRDSSIQPCCCICFGQRGYTYVMSISMISNTKENLYRVTQQPDTSDKLEYAPKSNETQSGKSSSRNWSRDHWWNCCCLWYWCWWYAYNNNQSNSVNDCCCLYNDSGFGCHLSGCSDCDCDLLT</sequence>
<comment type="caution">
    <text evidence="2">The sequence shown here is derived from an EMBL/GenBank/DDBJ whole genome shotgun (WGS) entry which is preliminary data.</text>
</comment>
<dbReference type="Proteomes" id="UP000663833">
    <property type="component" value="Unassembled WGS sequence"/>
</dbReference>
<dbReference type="EMBL" id="CAJNYD010000014">
    <property type="protein sequence ID" value="CAF3175508.1"/>
    <property type="molecule type" value="Genomic_DNA"/>
</dbReference>
<feature type="region of interest" description="Disordered" evidence="1">
    <location>
        <begin position="92"/>
        <end position="117"/>
    </location>
</feature>
<feature type="compositionally biased region" description="Polar residues" evidence="1">
    <location>
        <begin position="104"/>
        <end position="116"/>
    </location>
</feature>
<name>A0A817PQY0_9BILA</name>
<reference evidence="2" key="1">
    <citation type="submission" date="2021-02" db="EMBL/GenBank/DDBJ databases">
        <authorList>
            <person name="Nowell W R."/>
        </authorList>
    </citation>
    <scope>NUCLEOTIDE SEQUENCE</scope>
</reference>
<feature type="region of interest" description="Disordered" evidence="1">
    <location>
        <begin position="1"/>
        <end position="54"/>
    </location>
</feature>
<evidence type="ECO:0000313" key="2">
    <source>
        <dbReference type="EMBL" id="CAF3175508.1"/>
    </source>
</evidence>
<protein>
    <submittedName>
        <fullName evidence="2">Uncharacterized protein</fullName>
    </submittedName>
</protein>
<evidence type="ECO:0000313" key="3">
    <source>
        <dbReference type="Proteomes" id="UP000663833"/>
    </source>
</evidence>
<proteinExistence type="predicted"/>
<evidence type="ECO:0000256" key="1">
    <source>
        <dbReference type="SAM" id="MobiDB-lite"/>
    </source>
</evidence>
<gene>
    <name evidence="2" type="ORF">LUA448_LOCUS650</name>
</gene>
<dbReference type="AlphaFoldDB" id="A0A817PQY0"/>